<organism evidence="2 3">
    <name type="scientific">Leeuwenhoekiella polynyae</name>
    <dbReference type="NCBI Taxonomy" id="1550906"/>
    <lineage>
        <taxon>Bacteria</taxon>
        <taxon>Pseudomonadati</taxon>
        <taxon>Bacteroidota</taxon>
        <taxon>Flavobacteriia</taxon>
        <taxon>Flavobacteriales</taxon>
        <taxon>Flavobacteriaceae</taxon>
        <taxon>Leeuwenhoekiella</taxon>
    </lineage>
</organism>
<accession>A0A4Q0P6H8</accession>
<feature type="transmembrane region" description="Helical" evidence="1">
    <location>
        <begin position="61"/>
        <end position="78"/>
    </location>
</feature>
<evidence type="ECO:0000313" key="3">
    <source>
        <dbReference type="Proteomes" id="UP000289859"/>
    </source>
</evidence>
<comment type="caution">
    <text evidence="2">The sequence shown here is derived from an EMBL/GenBank/DDBJ whole genome shotgun (WGS) entry which is preliminary data.</text>
</comment>
<evidence type="ECO:0000313" key="2">
    <source>
        <dbReference type="EMBL" id="RXG22240.1"/>
    </source>
</evidence>
<reference evidence="2 3" key="1">
    <citation type="submission" date="2018-07" db="EMBL/GenBank/DDBJ databases">
        <title>Leeuwenhoekiella genomics.</title>
        <authorList>
            <person name="Tahon G."/>
            <person name="Willems A."/>
        </authorList>
    </citation>
    <scope>NUCLEOTIDE SEQUENCE [LARGE SCALE GENOMIC DNA]</scope>
    <source>
        <strain evidence="2 3">LMG 29608</strain>
    </source>
</reference>
<dbReference type="EMBL" id="QOVK01000006">
    <property type="protein sequence ID" value="RXG22240.1"/>
    <property type="molecule type" value="Genomic_DNA"/>
</dbReference>
<name>A0A4Q0P6H8_9FLAO</name>
<dbReference type="AlphaFoldDB" id="A0A4Q0P6H8"/>
<feature type="transmembrane region" description="Helical" evidence="1">
    <location>
        <begin position="153"/>
        <end position="177"/>
    </location>
</feature>
<feature type="transmembrane region" description="Helical" evidence="1">
    <location>
        <begin position="183"/>
        <end position="205"/>
    </location>
</feature>
<keyword evidence="1" id="KW-0812">Transmembrane</keyword>
<feature type="transmembrane region" description="Helical" evidence="1">
    <location>
        <begin position="90"/>
        <end position="109"/>
    </location>
</feature>
<protein>
    <submittedName>
        <fullName evidence="2">Uncharacterized protein</fullName>
    </submittedName>
</protein>
<proteinExistence type="predicted"/>
<keyword evidence="3" id="KW-1185">Reference proteome</keyword>
<dbReference type="RefSeq" id="WP_164918275.1">
    <property type="nucleotide sequence ID" value="NZ_QOVK01000006.1"/>
</dbReference>
<gene>
    <name evidence="2" type="ORF">DSM02_1839</name>
</gene>
<feature type="transmembrane region" description="Helical" evidence="1">
    <location>
        <begin position="121"/>
        <end position="141"/>
    </location>
</feature>
<evidence type="ECO:0000256" key="1">
    <source>
        <dbReference type="SAM" id="Phobius"/>
    </source>
</evidence>
<keyword evidence="1" id="KW-1133">Transmembrane helix</keyword>
<feature type="transmembrane region" description="Helical" evidence="1">
    <location>
        <begin position="35"/>
        <end position="55"/>
    </location>
</feature>
<keyword evidence="1" id="KW-0472">Membrane</keyword>
<feature type="transmembrane region" description="Helical" evidence="1">
    <location>
        <begin position="6"/>
        <end position="23"/>
    </location>
</feature>
<sequence length="221" mass="26444">MQELSSYSQYLEFIAIVIGFLRYKEIKDFKFKYVLFFLIYVFITEIFAGVCYDLFGFVNTPVYNVYVLVNFAFFIAWYHSVLKSLIRKRIIKILFLFYVSFWLIDAVFLEQFLVDYLTYSFSLGTLFLIVSVSFYFIEMLNREVVMHITKSPYFWVSFGILVYCVTFLPFYITYLFFLQENPIILSIVLFLINCIQYCCFAIAFVRADRFTIEHPVDNNSL</sequence>
<dbReference type="Proteomes" id="UP000289859">
    <property type="component" value="Unassembled WGS sequence"/>
</dbReference>